<keyword evidence="5" id="KW-0234">DNA repair</keyword>
<dbReference type="OrthoDB" id="9787787at2"/>
<evidence type="ECO:0000256" key="4">
    <source>
        <dbReference type="ARBA" id="ARBA00022813"/>
    </source>
</evidence>
<keyword evidence="2" id="KW-0227">DNA damage</keyword>
<organism evidence="9 10">
    <name type="scientific">Marinomonas fungiae</name>
    <dbReference type="NCBI Taxonomy" id="1137284"/>
    <lineage>
        <taxon>Bacteria</taxon>
        <taxon>Pseudomonadati</taxon>
        <taxon>Pseudomonadota</taxon>
        <taxon>Gammaproteobacteria</taxon>
        <taxon>Oceanospirillales</taxon>
        <taxon>Oceanospirillaceae</taxon>
        <taxon>Marinomonas</taxon>
    </lineage>
</organism>
<dbReference type="InterPro" id="IPR036286">
    <property type="entry name" value="LexA/Signal_pep-like_sf"/>
</dbReference>
<dbReference type="InterPro" id="IPR015927">
    <property type="entry name" value="Peptidase_S24_S26A/B/C"/>
</dbReference>
<evidence type="ECO:0000256" key="7">
    <source>
        <dbReference type="RuleBase" id="RU003991"/>
    </source>
</evidence>
<dbReference type="AlphaFoldDB" id="A0A0K6IU11"/>
<dbReference type="InterPro" id="IPR050077">
    <property type="entry name" value="LexA_repressor"/>
</dbReference>
<dbReference type="NCBIfam" id="NF007621">
    <property type="entry name" value="PRK10276.1"/>
    <property type="match status" value="1"/>
</dbReference>
<dbReference type="Proteomes" id="UP000182769">
    <property type="component" value="Unassembled WGS sequence"/>
</dbReference>
<proteinExistence type="inferred from homology"/>
<evidence type="ECO:0000313" key="10">
    <source>
        <dbReference type="Proteomes" id="UP000182769"/>
    </source>
</evidence>
<dbReference type="SUPFAM" id="SSF51306">
    <property type="entry name" value="LexA/Signal peptidase"/>
    <property type="match status" value="1"/>
</dbReference>
<dbReference type="GO" id="GO:0006281">
    <property type="term" value="P:DNA repair"/>
    <property type="evidence" value="ECO:0007669"/>
    <property type="project" value="UniProtKB-KW"/>
</dbReference>
<evidence type="ECO:0000259" key="8">
    <source>
        <dbReference type="Pfam" id="PF00717"/>
    </source>
</evidence>
<name>A0A0K6IU11_9GAMM</name>
<dbReference type="PANTHER" id="PTHR33516:SF2">
    <property type="entry name" value="LEXA REPRESSOR-RELATED"/>
    <property type="match status" value="1"/>
</dbReference>
<dbReference type="RefSeq" id="WP_055464659.1">
    <property type="nucleotide sequence ID" value="NZ_CYHG01000019.1"/>
</dbReference>
<protein>
    <submittedName>
        <fullName evidence="9">SOS response UmuD protein. Serine peptidase. MEROPS family S24</fullName>
    </submittedName>
</protein>
<keyword evidence="3 7" id="KW-0378">Hydrolase</keyword>
<evidence type="ECO:0000256" key="3">
    <source>
        <dbReference type="ARBA" id="ARBA00022801"/>
    </source>
</evidence>
<dbReference type="Pfam" id="PF00717">
    <property type="entry name" value="Peptidase_S24"/>
    <property type="match status" value="1"/>
</dbReference>
<keyword evidence="10" id="KW-1185">Reference proteome</keyword>
<dbReference type="STRING" id="1137284.GCA_001418205_03659"/>
<keyword evidence="6" id="KW-0742">SOS response</keyword>
<keyword evidence="4 7" id="KW-0068">Autocatalytic cleavage</keyword>
<evidence type="ECO:0000313" key="9">
    <source>
        <dbReference type="EMBL" id="CUB06580.1"/>
    </source>
</evidence>
<dbReference type="GO" id="GO:0009432">
    <property type="term" value="P:SOS response"/>
    <property type="evidence" value="ECO:0007669"/>
    <property type="project" value="UniProtKB-KW"/>
</dbReference>
<evidence type="ECO:0000256" key="6">
    <source>
        <dbReference type="ARBA" id="ARBA00023236"/>
    </source>
</evidence>
<gene>
    <name evidence="9" type="ORF">Ga0061065_11942</name>
</gene>
<feature type="domain" description="Peptidase S24/S26A/S26B/S26C" evidence="8">
    <location>
        <begin position="24"/>
        <end position="138"/>
    </location>
</feature>
<evidence type="ECO:0000256" key="2">
    <source>
        <dbReference type="ARBA" id="ARBA00022763"/>
    </source>
</evidence>
<dbReference type="Gene3D" id="2.10.109.10">
    <property type="entry name" value="Umud Fragment, subunit A"/>
    <property type="match status" value="1"/>
</dbReference>
<reference evidence="10" key="1">
    <citation type="submission" date="2015-08" db="EMBL/GenBank/DDBJ databases">
        <authorList>
            <person name="Varghese N."/>
        </authorList>
    </citation>
    <scope>NUCLEOTIDE SEQUENCE [LARGE SCALE GENOMIC DNA]</scope>
    <source>
        <strain evidence="10">JCM 18476</strain>
    </source>
</reference>
<dbReference type="PRINTS" id="PR00726">
    <property type="entry name" value="LEXASERPTASE"/>
</dbReference>
<dbReference type="InterPro" id="IPR006197">
    <property type="entry name" value="Peptidase_S24_LexA"/>
</dbReference>
<dbReference type="GO" id="GO:0016787">
    <property type="term" value="F:hydrolase activity"/>
    <property type="evidence" value="ECO:0007669"/>
    <property type="project" value="UniProtKB-KW"/>
</dbReference>
<evidence type="ECO:0000256" key="5">
    <source>
        <dbReference type="ARBA" id="ARBA00023204"/>
    </source>
</evidence>
<dbReference type="GO" id="GO:0006355">
    <property type="term" value="P:regulation of DNA-templated transcription"/>
    <property type="evidence" value="ECO:0007669"/>
    <property type="project" value="InterPro"/>
</dbReference>
<dbReference type="EMBL" id="CYHG01000019">
    <property type="protein sequence ID" value="CUB06580.1"/>
    <property type="molecule type" value="Genomic_DNA"/>
</dbReference>
<accession>A0A0K6IU11</accession>
<dbReference type="InterPro" id="IPR039418">
    <property type="entry name" value="LexA-like"/>
</dbReference>
<dbReference type="GO" id="GO:0003677">
    <property type="term" value="F:DNA binding"/>
    <property type="evidence" value="ECO:0007669"/>
    <property type="project" value="InterPro"/>
</dbReference>
<sequence>MSVSVISRNHETNFIKAKRFRIPLFMECVSAGFPSPAQNYIEQTLDLNELCIKRPAATFFVRVEGNSMIEAGIYPDDILVVDRSVQAKHGDIVIAGIHGEFTVKELQLRPCVKLIPRNQAYHPIRIPEGTELELFGVVTHVVRNMRRKS</sequence>
<dbReference type="CDD" id="cd06529">
    <property type="entry name" value="S24_LexA-like"/>
    <property type="match status" value="1"/>
</dbReference>
<evidence type="ECO:0000256" key="1">
    <source>
        <dbReference type="ARBA" id="ARBA00007484"/>
    </source>
</evidence>
<comment type="similarity">
    <text evidence="1 7">Belongs to the peptidase S24 family.</text>
</comment>
<dbReference type="PANTHER" id="PTHR33516">
    <property type="entry name" value="LEXA REPRESSOR"/>
    <property type="match status" value="1"/>
</dbReference>